<evidence type="ECO:0000256" key="3">
    <source>
        <dbReference type="RuleBase" id="RU000454"/>
    </source>
</evidence>
<proteinExistence type="inferred from homology"/>
<comment type="caution">
    <text evidence="6">The sequence shown here is derived from an EMBL/GenBank/DDBJ whole genome shotgun (WGS) entry which is preliminary data.</text>
</comment>
<dbReference type="SUPFAM" id="SSF50630">
    <property type="entry name" value="Acid proteases"/>
    <property type="match status" value="1"/>
</dbReference>
<keyword evidence="3" id="KW-0378">Hydrolase</keyword>
<dbReference type="PROSITE" id="PS00141">
    <property type="entry name" value="ASP_PROTEASE"/>
    <property type="match status" value="2"/>
</dbReference>
<dbReference type="PANTHER" id="PTHR47966">
    <property type="entry name" value="BETA-SITE APP-CLEAVING ENZYME, ISOFORM A-RELATED"/>
    <property type="match status" value="1"/>
</dbReference>
<evidence type="ECO:0000256" key="1">
    <source>
        <dbReference type="ARBA" id="ARBA00007447"/>
    </source>
</evidence>
<comment type="similarity">
    <text evidence="1 3">Belongs to the peptidase A1 family.</text>
</comment>
<dbReference type="InterPro" id="IPR001461">
    <property type="entry name" value="Aspartic_peptidase_A1"/>
</dbReference>
<feature type="signal peptide" evidence="4">
    <location>
        <begin position="1"/>
        <end position="19"/>
    </location>
</feature>
<feature type="domain" description="Peptidase A1" evidence="5">
    <location>
        <begin position="69"/>
        <end position="391"/>
    </location>
</feature>
<keyword evidence="3" id="KW-0645">Protease</keyword>
<dbReference type="InterPro" id="IPR033121">
    <property type="entry name" value="PEPTIDASE_A1"/>
</dbReference>
<keyword evidence="7" id="KW-1185">Reference proteome</keyword>
<dbReference type="PRINTS" id="PR00792">
    <property type="entry name" value="PEPSIN"/>
</dbReference>
<name>A0ABR4MV11_9FUNG</name>
<evidence type="ECO:0000313" key="6">
    <source>
        <dbReference type="EMBL" id="KAL2911085.1"/>
    </source>
</evidence>
<dbReference type="InterPro" id="IPR021109">
    <property type="entry name" value="Peptidase_aspartic_dom_sf"/>
</dbReference>
<keyword evidence="2 3" id="KW-0064">Aspartyl protease</keyword>
<dbReference type="InterPro" id="IPR034164">
    <property type="entry name" value="Pepsin-like_dom"/>
</dbReference>
<sequence length="499" mass="51525">MIAPFAVLLLACGALPAAARNLVDDLMAQGMRAGRGPNAGQQPALVDFVVHPSAVGVQRLAASSFGLAPLGTASIGTPAQRFTMLFDTGSSLTWVRSDLCQLPTACVGQTAFDHTKSSTFLFTGTQSASVDYADGSRTVCRLATDTFALGDAALRNTSICVATIVQSKTSPSAFDGIIGVGPEWTAASSNTPFISLLNPSAGLPAGLVSFWFDVEQSTSAARLDGEIAIGGANLARFFDSPAWVPIVQGSTHWTTPVSAISVGSGKDEAQIALNGGIDFIVDTGTSVSVLPAGIVSAIRARLPPTSVDSTGLVGLDCGNAPSIPRITVTFGTGAAISLSGEQLSISVVNNASGAISCILGLRQGDTPILGASILKELYTIFDNDNKTVGFAQRAPFGVVGNGTLVSKNVTNSTGSDGQKSKNRADAIQPNLLATGIALGGAHFEYTKFSSSLAWRMRELGIMASTLPPSTNPVIQRARKVGQQITQNFLVHVLPTRLQS</sequence>
<keyword evidence="4" id="KW-0732">Signal</keyword>
<dbReference type="InterPro" id="IPR001969">
    <property type="entry name" value="Aspartic_peptidase_AS"/>
</dbReference>
<organism evidence="6 7">
    <name type="scientific">Polyrhizophydium stewartii</name>
    <dbReference type="NCBI Taxonomy" id="2732419"/>
    <lineage>
        <taxon>Eukaryota</taxon>
        <taxon>Fungi</taxon>
        <taxon>Fungi incertae sedis</taxon>
        <taxon>Chytridiomycota</taxon>
        <taxon>Chytridiomycota incertae sedis</taxon>
        <taxon>Chytridiomycetes</taxon>
        <taxon>Rhizophydiales</taxon>
        <taxon>Rhizophydiales incertae sedis</taxon>
        <taxon>Polyrhizophydium</taxon>
    </lineage>
</organism>
<dbReference type="Gene3D" id="2.40.70.10">
    <property type="entry name" value="Acid Proteases"/>
    <property type="match status" value="2"/>
</dbReference>
<dbReference type="Proteomes" id="UP001527925">
    <property type="component" value="Unassembled WGS sequence"/>
</dbReference>
<dbReference type="Pfam" id="PF00026">
    <property type="entry name" value="Asp"/>
    <property type="match status" value="1"/>
</dbReference>
<protein>
    <recommendedName>
        <fullName evidence="5">Peptidase A1 domain-containing protein</fullName>
    </recommendedName>
</protein>
<evidence type="ECO:0000256" key="4">
    <source>
        <dbReference type="SAM" id="SignalP"/>
    </source>
</evidence>
<dbReference type="PANTHER" id="PTHR47966:SF51">
    <property type="entry name" value="BETA-SITE APP-CLEAVING ENZYME, ISOFORM A-RELATED"/>
    <property type="match status" value="1"/>
</dbReference>
<dbReference type="CDD" id="cd05471">
    <property type="entry name" value="pepsin_like"/>
    <property type="match status" value="1"/>
</dbReference>
<dbReference type="EMBL" id="JADGIZ020000190">
    <property type="protein sequence ID" value="KAL2911085.1"/>
    <property type="molecule type" value="Genomic_DNA"/>
</dbReference>
<gene>
    <name evidence="6" type="ORF">HK105_209465</name>
</gene>
<reference evidence="6 7" key="1">
    <citation type="submission" date="2023-09" db="EMBL/GenBank/DDBJ databases">
        <title>Pangenome analysis of Batrachochytrium dendrobatidis and related Chytrids.</title>
        <authorList>
            <person name="Yacoub M.N."/>
            <person name="Stajich J.E."/>
            <person name="James T.Y."/>
        </authorList>
    </citation>
    <scope>NUCLEOTIDE SEQUENCE [LARGE SCALE GENOMIC DNA]</scope>
    <source>
        <strain evidence="6 7">JEL0888</strain>
    </source>
</reference>
<dbReference type="PROSITE" id="PS51767">
    <property type="entry name" value="PEPTIDASE_A1"/>
    <property type="match status" value="1"/>
</dbReference>
<evidence type="ECO:0000259" key="5">
    <source>
        <dbReference type="PROSITE" id="PS51767"/>
    </source>
</evidence>
<accession>A0ABR4MV11</accession>
<evidence type="ECO:0000256" key="2">
    <source>
        <dbReference type="ARBA" id="ARBA00022750"/>
    </source>
</evidence>
<evidence type="ECO:0000313" key="7">
    <source>
        <dbReference type="Proteomes" id="UP001527925"/>
    </source>
</evidence>
<feature type="chain" id="PRO_5047287247" description="Peptidase A1 domain-containing protein" evidence="4">
    <location>
        <begin position="20"/>
        <end position="499"/>
    </location>
</feature>